<feature type="compositionally biased region" description="Basic residues" evidence="1">
    <location>
        <begin position="1"/>
        <end position="10"/>
    </location>
</feature>
<dbReference type="RefSeq" id="WP_272180278.1">
    <property type="nucleotide sequence ID" value="NZ_JAQOMS010000002.1"/>
</dbReference>
<accession>A0ABT5FC25</accession>
<feature type="transmembrane region" description="Helical" evidence="2">
    <location>
        <begin position="54"/>
        <end position="73"/>
    </location>
</feature>
<keyword evidence="2" id="KW-1133">Transmembrane helix</keyword>
<dbReference type="SUPFAM" id="SSF53955">
    <property type="entry name" value="Lysozyme-like"/>
    <property type="match status" value="1"/>
</dbReference>
<proteinExistence type="predicted"/>
<keyword evidence="2" id="KW-0472">Membrane</keyword>
<gene>
    <name evidence="3" type="ORF">PN838_07845</name>
</gene>
<feature type="region of interest" description="Disordered" evidence="1">
    <location>
        <begin position="1"/>
        <end position="26"/>
    </location>
</feature>
<name>A0ABT5FC25_9GAMM</name>
<reference evidence="3 4" key="1">
    <citation type="submission" date="2023-01" db="EMBL/GenBank/DDBJ databases">
        <title>Psychrosphaera sp. nov., isolated from marine algae.</title>
        <authorList>
            <person name="Bayburt H."/>
            <person name="Choi B.J."/>
            <person name="Kim J.M."/>
            <person name="Choi D.G."/>
            <person name="Jeon C.O."/>
        </authorList>
    </citation>
    <scope>NUCLEOTIDE SEQUENCE [LARGE SCALE GENOMIC DNA]</scope>
    <source>
        <strain evidence="3 4">G1-22</strain>
    </source>
</reference>
<feature type="compositionally biased region" description="Polar residues" evidence="1">
    <location>
        <begin position="15"/>
        <end position="26"/>
    </location>
</feature>
<sequence length="137" mass="15893">MSKSNLHSKGRLTTAPVNGQNSQDGKSGQNLYISGLPFLLLIVRRFARYIGRFRLLTVFVLGLMFVGMLDQLYPLNLPKNNNLFARVVVDENNRPLRTFADPNGIWRYPIELSDVSPLYIEALLTYEDRWFWLHLKH</sequence>
<keyword evidence="4" id="KW-1185">Reference proteome</keyword>
<comment type="caution">
    <text evidence="3">The sequence shown here is derived from an EMBL/GenBank/DDBJ whole genome shotgun (WGS) entry which is preliminary data.</text>
</comment>
<dbReference type="EMBL" id="JAQOMS010000002">
    <property type="protein sequence ID" value="MDC2888694.1"/>
    <property type="molecule type" value="Genomic_DNA"/>
</dbReference>
<evidence type="ECO:0000313" key="4">
    <source>
        <dbReference type="Proteomes" id="UP001528411"/>
    </source>
</evidence>
<organism evidence="3 4">
    <name type="scientific">Psychrosphaera algicola</name>
    <dbReference type="NCBI Taxonomy" id="3023714"/>
    <lineage>
        <taxon>Bacteria</taxon>
        <taxon>Pseudomonadati</taxon>
        <taxon>Pseudomonadota</taxon>
        <taxon>Gammaproteobacteria</taxon>
        <taxon>Alteromonadales</taxon>
        <taxon>Pseudoalteromonadaceae</taxon>
        <taxon>Psychrosphaera</taxon>
    </lineage>
</organism>
<evidence type="ECO:0000256" key="1">
    <source>
        <dbReference type="SAM" id="MobiDB-lite"/>
    </source>
</evidence>
<evidence type="ECO:0008006" key="5">
    <source>
        <dbReference type="Google" id="ProtNLM"/>
    </source>
</evidence>
<dbReference type="InterPro" id="IPR023346">
    <property type="entry name" value="Lysozyme-like_dom_sf"/>
</dbReference>
<evidence type="ECO:0000256" key="2">
    <source>
        <dbReference type="SAM" id="Phobius"/>
    </source>
</evidence>
<evidence type="ECO:0000313" key="3">
    <source>
        <dbReference type="EMBL" id="MDC2888694.1"/>
    </source>
</evidence>
<protein>
    <recommendedName>
        <fullName evidence="5">Penicillin-binding protein 1C</fullName>
    </recommendedName>
</protein>
<dbReference type="Proteomes" id="UP001528411">
    <property type="component" value="Unassembled WGS sequence"/>
</dbReference>
<keyword evidence="2" id="KW-0812">Transmembrane</keyword>